<dbReference type="InterPro" id="IPR048015">
    <property type="entry name" value="NTP-PPase_MazG-like_N"/>
</dbReference>
<keyword evidence="2" id="KW-0378">Hydrolase</keyword>
<dbReference type="SUPFAM" id="SSF101386">
    <property type="entry name" value="all-alpha NTP pyrophosphatases"/>
    <property type="match status" value="2"/>
</dbReference>
<dbReference type="AlphaFoldDB" id="A0A3B1CK74"/>
<dbReference type="GO" id="GO:0046076">
    <property type="term" value="P:dTTP catabolic process"/>
    <property type="evidence" value="ECO:0007669"/>
    <property type="project" value="TreeGrafter"/>
</dbReference>
<dbReference type="GO" id="GO:0046081">
    <property type="term" value="P:dUTP catabolic process"/>
    <property type="evidence" value="ECO:0007669"/>
    <property type="project" value="TreeGrafter"/>
</dbReference>
<dbReference type="PANTHER" id="PTHR30522">
    <property type="entry name" value="NUCLEOSIDE TRIPHOSPHATE PYROPHOSPHOHYDROLASE"/>
    <property type="match status" value="1"/>
</dbReference>
<dbReference type="Gene3D" id="1.10.287.1080">
    <property type="entry name" value="MazG-like"/>
    <property type="match status" value="2"/>
</dbReference>
<sequence length="259" mass="29756">MTESFDKLVNIMARLRGEGGCPWDRQQTHESLKPYLIEEAYETLEAIDANDDENFKEELGDLLLQIVFHAQMASEDARFTIDDVAKNICQKLIRRHPHVFGDQKADTAEEVLKNWEHIKKSEKPDEPGRSVLDGVPLSMPSLLRAWRVQGRAKSAGFDFKNVVEAFGKVDEELGEAHHCMENENRECFEEEVGDLLFSLVNVCRFMKVNPEEALNKSTNKFVGRFKYIEDKLAEQDKKPGETAPDVMNALWEEAKRRNE</sequence>
<dbReference type="GO" id="GO:0046061">
    <property type="term" value="P:dATP catabolic process"/>
    <property type="evidence" value="ECO:0007669"/>
    <property type="project" value="TreeGrafter"/>
</dbReference>
<dbReference type="InterPro" id="IPR004518">
    <property type="entry name" value="MazG-like_dom"/>
</dbReference>
<protein>
    <submittedName>
        <fullName evidence="2">Nucleoside triphosphate pyrophosphohydrolase MazG</fullName>
        <ecNumber evidence="2">3.6.1.8</ecNumber>
    </submittedName>
</protein>
<reference evidence="2" key="1">
    <citation type="submission" date="2018-06" db="EMBL/GenBank/DDBJ databases">
        <authorList>
            <person name="Zhirakovskaya E."/>
        </authorList>
    </citation>
    <scope>NUCLEOTIDE SEQUENCE</scope>
</reference>
<dbReference type="GO" id="GO:0046047">
    <property type="term" value="P:TTP catabolic process"/>
    <property type="evidence" value="ECO:0007669"/>
    <property type="project" value="TreeGrafter"/>
</dbReference>
<dbReference type="CDD" id="cd11529">
    <property type="entry name" value="NTP-PPase_MazG_Cterm"/>
    <property type="match status" value="1"/>
</dbReference>
<name>A0A3B1CK74_9ZZZZ</name>
<accession>A0A3B1CK74</accession>
<feature type="domain" description="NTP pyrophosphohydrolase MazG-like" evidence="1">
    <location>
        <begin position="171"/>
        <end position="226"/>
    </location>
</feature>
<dbReference type="GO" id="GO:0047693">
    <property type="term" value="F:ATP diphosphatase activity"/>
    <property type="evidence" value="ECO:0007669"/>
    <property type="project" value="UniProtKB-EC"/>
</dbReference>
<evidence type="ECO:0000313" key="2">
    <source>
        <dbReference type="EMBL" id="VAX19265.1"/>
    </source>
</evidence>
<dbReference type="GO" id="GO:0006950">
    <property type="term" value="P:response to stress"/>
    <property type="evidence" value="ECO:0007669"/>
    <property type="project" value="UniProtKB-ARBA"/>
</dbReference>
<dbReference type="GO" id="GO:0006203">
    <property type="term" value="P:dGTP catabolic process"/>
    <property type="evidence" value="ECO:0007669"/>
    <property type="project" value="TreeGrafter"/>
</dbReference>
<dbReference type="NCBIfam" id="NF007113">
    <property type="entry name" value="PRK09562.1"/>
    <property type="match status" value="1"/>
</dbReference>
<dbReference type="EMBL" id="UOGA01000150">
    <property type="protein sequence ID" value="VAX19265.1"/>
    <property type="molecule type" value="Genomic_DNA"/>
</dbReference>
<proteinExistence type="predicted"/>
<gene>
    <name evidence="2" type="ORF">MNBD_NITROSPINAE04-2189</name>
</gene>
<dbReference type="GO" id="GO:0046052">
    <property type="term" value="P:UTP catabolic process"/>
    <property type="evidence" value="ECO:0007669"/>
    <property type="project" value="TreeGrafter"/>
</dbReference>
<dbReference type="InterPro" id="IPR048011">
    <property type="entry name" value="NTP-PPase_MazG-like_C"/>
</dbReference>
<dbReference type="PANTHER" id="PTHR30522:SF0">
    <property type="entry name" value="NUCLEOSIDE TRIPHOSPHATE PYROPHOSPHOHYDROLASE"/>
    <property type="match status" value="1"/>
</dbReference>
<dbReference type="InterPro" id="IPR011551">
    <property type="entry name" value="NTP_PyrPHydrolase_MazG"/>
</dbReference>
<dbReference type="Pfam" id="PF03819">
    <property type="entry name" value="MazG"/>
    <property type="match status" value="2"/>
</dbReference>
<organism evidence="2">
    <name type="scientific">hydrothermal vent metagenome</name>
    <dbReference type="NCBI Taxonomy" id="652676"/>
    <lineage>
        <taxon>unclassified sequences</taxon>
        <taxon>metagenomes</taxon>
        <taxon>ecological metagenomes</taxon>
    </lineage>
</organism>
<feature type="domain" description="NTP pyrophosphohydrolase MazG-like" evidence="1">
    <location>
        <begin position="27"/>
        <end position="100"/>
    </location>
</feature>
<dbReference type="EC" id="3.6.1.8" evidence="2"/>
<dbReference type="NCBIfam" id="TIGR00444">
    <property type="entry name" value="mazG"/>
    <property type="match status" value="1"/>
</dbReference>
<evidence type="ECO:0000259" key="1">
    <source>
        <dbReference type="Pfam" id="PF03819"/>
    </source>
</evidence>
<dbReference type="FunFam" id="1.10.287.1080:FF:000001">
    <property type="entry name" value="Nucleoside triphosphate pyrophosphohydrolase"/>
    <property type="match status" value="1"/>
</dbReference>
<dbReference type="CDD" id="cd11528">
    <property type="entry name" value="NTP-PPase_MazG_Nterm"/>
    <property type="match status" value="1"/>
</dbReference>